<comment type="caution">
    <text evidence="2">The sequence shown here is derived from an EMBL/GenBank/DDBJ whole genome shotgun (WGS) entry which is preliminary data.</text>
</comment>
<dbReference type="AlphaFoldDB" id="A0A6V8PQZ3"/>
<organism evidence="2 3">
    <name type="scientific">Candidatus Hakubella thermalkaliphila</name>
    <dbReference type="NCBI Taxonomy" id="2754717"/>
    <lineage>
        <taxon>Bacteria</taxon>
        <taxon>Bacillati</taxon>
        <taxon>Actinomycetota</taxon>
        <taxon>Actinomycetota incertae sedis</taxon>
        <taxon>Candidatus Hakubellales</taxon>
        <taxon>Candidatus Hakubellaceae</taxon>
        <taxon>Candidatus Hakubella</taxon>
    </lineage>
</organism>
<accession>A0A6V8PQZ3</accession>
<feature type="compositionally biased region" description="Basic and acidic residues" evidence="1">
    <location>
        <begin position="39"/>
        <end position="50"/>
    </location>
</feature>
<reference evidence="2 3" key="1">
    <citation type="journal article" date="2020" name="Front. Microbiol.">
        <title>Single-cell genomics of novel Actinobacteria with the Wood-Ljungdahl pathway discovered in a serpentinizing system.</title>
        <authorList>
            <person name="Merino N."/>
            <person name="Kawai M."/>
            <person name="Boyd E.S."/>
            <person name="Colman D.R."/>
            <person name="McGlynn S.E."/>
            <person name="Nealson K.H."/>
            <person name="Kurokawa K."/>
            <person name="Hongoh Y."/>
        </authorList>
    </citation>
    <scope>NUCLEOTIDE SEQUENCE [LARGE SCALE GENOMIC DNA]</scope>
    <source>
        <strain evidence="2 3">S43</strain>
    </source>
</reference>
<feature type="non-terminal residue" evidence="2">
    <location>
        <position position="1"/>
    </location>
</feature>
<dbReference type="EMBL" id="BLSB01000049">
    <property type="protein sequence ID" value="GFP35082.1"/>
    <property type="molecule type" value="Genomic_DNA"/>
</dbReference>
<proteinExistence type="predicted"/>
<gene>
    <name evidence="2" type="ORF">HKBW3S43_00874</name>
</gene>
<protein>
    <submittedName>
        <fullName evidence="2">Uncharacterized protein</fullName>
    </submittedName>
</protein>
<feature type="region of interest" description="Disordered" evidence="1">
    <location>
        <begin position="31"/>
        <end position="50"/>
    </location>
</feature>
<evidence type="ECO:0000313" key="2">
    <source>
        <dbReference type="EMBL" id="GFP35082.1"/>
    </source>
</evidence>
<name>A0A6V8PQZ3_9ACTN</name>
<dbReference type="Proteomes" id="UP000576480">
    <property type="component" value="Unassembled WGS sequence"/>
</dbReference>
<evidence type="ECO:0000313" key="3">
    <source>
        <dbReference type="Proteomes" id="UP000576480"/>
    </source>
</evidence>
<evidence type="ECO:0000256" key="1">
    <source>
        <dbReference type="SAM" id="MobiDB-lite"/>
    </source>
</evidence>
<sequence>VVEEVLKQVGFENITIKDFISDQKARQELVKSPRSKFQGKSEESKGASNI</sequence>